<name>A0A0A9E927_ARUDO</name>
<reference evidence="2" key="1">
    <citation type="submission" date="2014-09" db="EMBL/GenBank/DDBJ databases">
        <authorList>
            <person name="Magalhaes I.L.F."/>
            <person name="Oliveira U."/>
            <person name="Santos F.R."/>
            <person name="Vidigal T.H.D.A."/>
            <person name="Brescovit A.D."/>
            <person name="Santos A.J."/>
        </authorList>
    </citation>
    <scope>NUCLEOTIDE SEQUENCE</scope>
    <source>
        <tissue evidence="2">Shoot tissue taken approximately 20 cm above the soil surface</tissue>
    </source>
</reference>
<evidence type="ECO:0000313" key="2">
    <source>
        <dbReference type="EMBL" id="JAD94420.1"/>
    </source>
</evidence>
<feature type="region of interest" description="Disordered" evidence="1">
    <location>
        <begin position="1"/>
        <end position="114"/>
    </location>
</feature>
<accession>A0A0A9E927</accession>
<protein>
    <submittedName>
        <fullName evidence="2">Uncharacterized protein</fullName>
    </submittedName>
</protein>
<feature type="compositionally biased region" description="Low complexity" evidence="1">
    <location>
        <begin position="68"/>
        <end position="97"/>
    </location>
</feature>
<dbReference type="EMBL" id="GBRH01203475">
    <property type="protein sequence ID" value="JAD94420.1"/>
    <property type="molecule type" value="Transcribed_RNA"/>
</dbReference>
<proteinExistence type="predicted"/>
<sequence length="114" mass="12960">MPFKAETPRNDSWNEQQAMTSTADYLSQFDNSTLPHSSENSDLELAIALQQQEFERQPQRCQSPPPQQQQQQQQPQMQQPPSQSGRPGLVVGPRRSNAPPPPRSESKKDRCMVM</sequence>
<dbReference type="AlphaFoldDB" id="A0A0A9E927"/>
<feature type="compositionally biased region" description="Basic and acidic residues" evidence="1">
    <location>
        <begin position="104"/>
        <end position="114"/>
    </location>
</feature>
<organism evidence="2">
    <name type="scientific">Arundo donax</name>
    <name type="common">Giant reed</name>
    <name type="synonym">Donax arundinaceus</name>
    <dbReference type="NCBI Taxonomy" id="35708"/>
    <lineage>
        <taxon>Eukaryota</taxon>
        <taxon>Viridiplantae</taxon>
        <taxon>Streptophyta</taxon>
        <taxon>Embryophyta</taxon>
        <taxon>Tracheophyta</taxon>
        <taxon>Spermatophyta</taxon>
        <taxon>Magnoliopsida</taxon>
        <taxon>Liliopsida</taxon>
        <taxon>Poales</taxon>
        <taxon>Poaceae</taxon>
        <taxon>PACMAD clade</taxon>
        <taxon>Arundinoideae</taxon>
        <taxon>Arundineae</taxon>
        <taxon>Arundo</taxon>
    </lineage>
</organism>
<reference evidence="2" key="2">
    <citation type="journal article" date="2015" name="Data Brief">
        <title>Shoot transcriptome of the giant reed, Arundo donax.</title>
        <authorList>
            <person name="Barrero R.A."/>
            <person name="Guerrero F.D."/>
            <person name="Moolhuijzen P."/>
            <person name="Goolsby J.A."/>
            <person name="Tidwell J."/>
            <person name="Bellgard S.E."/>
            <person name="Bellgard M.I."/>
        </authorList>
    </citation>
    <scope>NUCLEOTIDE SEQUENCE</scope>
    <source>
        <tissue evidence="2">Shoot tissue taken approximately 20 cm above the soil surface</tissue>
    </source>
</reference>
<evidence type="ECO:0000256" key="1">
    <source>
        <dbReference type="SAM" id="MobiDB-lite"/>
    </source>
</evidence>
<feature type="compositionally biased region" description="Polar residues" evidence="1">
    <location>
        <begin position="10"/>
        <end position="40"/>
    </location>
</feature>